<keyword evidence="4" id="KW-1185">Reference proteome</keyword>
<protein>
    <submittedName>
        <fullName evidence="3">YceI family protein</fullName>
    </submittedName>
</protein>
<organism evidence="3 4">
    <name type="scientific">Fodinicola feengrottensis</name>
    <dbReference type="NCBI Taxonomy" id="435914"/>
    <lineage>
        <taxon>Bacteria</taxon>
        <taxon>Bacillati</taxon>
        <taxon>Actinomycetota</taxon>
        <taxon>Actinomycetes</taxon>
        <taxon>Mycobacteriales</taxon>
        <taxon>Fodinicola</taxon>
    </lineage>
</organism>
<gene>
    <name evidence="3" type="ORF">GCM10009765_28440</name>
</gene>
<dbReference type="InterPro" id="IPR007372">
    <property type="entry name" value="Lipid/polyisoprenoid-bd_YceI"/>
</dbReference>
<name>A0ABP4STH4_9ACTN</name>
<dbReference type="InterPro" id="IPR036761">
    <property type="entry name" value="TTHA0802/YceI-like_sf"/>
</dbReference>
<dbReference type="EMBL" id="BAAANY010000009">
    <property type="protein sequence ID" value="GAA1677451.1"/>
    <property type="molecule type" value="Genomic_DNA"/>
</dbReference>
<comment type="caution">
    <text evidence="3">The sequence shown here is derived from an EMBL/GenBank/DDBJ whole genome shotgun (WGS) entry which is preliminary data.</text>
</comment>
<dbReference type="Pfam" id="PF04264">
    <property type="entry name" value="YceI"/>
    <property type="match status" value="1"/>
</dbReference>
<reference evidence="4" key="1">
    <citation type="journal article" date="2019" name="Int. J. Syst. Evol. Microbiol.">
        <title>The Global Catalogue of Microorganisms (GCM) 10K type strain sequencing project: providing services to taxonomists for standard genome sequencing and annotation.</title>
        <authorList>
            <consortium name="The Broad Institute Genomics Platform"/>
            <consortium name="The Broad Institute Genome Sequencing Center for Infectious Disease"/>
            <person name="Wu L."/>
            <person name="Ma J."/>
        </authorList>
    </citation>
    <scope>NUCLEOTIDE SEQUENCE [LARGE SCALE GENOMIC DNA]</scope>
    <source>
        <strain evidence="4">JCM 14718</strain>
    </source>
</reference>
<sequence length="186" mass="19668">MTSASVQIPGFVAGKWAIDPVHSHVGFSVRHLAVSKVRGEFKTFSGEIVTTENPLDSSVTATIDLGSIDTNNEGRDGHLKSADFFETDKHPTLTFASTAVRQDGDDFIVAGDLTIKGVTKQVELKLEVNGFGPSPAGTVAGFTATTEIDRRDFGVNFTGSVPGTDVLMVANKISITLEIEAGLQEG</sequence>
<dbReference type="PANTHER" id="PTHR34406:SF1">
    <property type="entry name" value="PROTEIN YCEI"/>
    <property type="match status" value="1"/>
</dbReference>
<dbReference type="Gene3D" id="2.40.128.110">
    <property type="entry name" value="Lipid/polyisoprenoid-binding, YceI-like"/>
    <property type="match status" value="1"/>
</dbReference>
<feature type="domain" description="Lipid/polyisoprenoid-binding YceI-like" evidence="2">
    <location>
        <begin position="15"/>
        <end position="182"/>
    </location>
</feature>
<evidence type="ECO:0000259" key="2">
    <source>
        <dbReference type="SMART" id="SM00867"/>
    </source>
</evidence>
<dbReference type="Proteomes" id="UP001500618">
    <property type="component" value="Unassembled WGS sequence"/>
</dbReference>
<dbReference type="RefSeq" id="WP_163568230.1">
    <property type="nucleotide sequence ID" value="NZ_BAAANY010000009.1"/>
</dbReference>
<evidence type="ECO:0000313" key="4">
    <source>
        <dbReference type="Proteomes" id="UP001500618"/>
    </source>
</evidence>
<dbReference type="SMART" id="SM00867">
    <property type="entry name" value="YceI"/>
    <property type="match status" value="1"/>
</dbReference>
<evidence type="ECO:0000313" key="3">
    <source>
        <dbReference type="EMBL" id="GAA1677451.1"/>
    </source>
</evidence>
<evidence type="ECO:0000256" key="1">
    <source>
        <dbReference type="ARBA" id="ARBA00008812"/>
    </source>
</evidence>
<dbReference type="PANTHER" id="PTHR34406">
    <property type="entry name" value="PROTEIN YCEI"/>
    <property type="match status" value="1"/>
</dbReference>
<dbReference type="SUPFAM" id="SSF101874">
    <property type="entry name" value="YceI-like"/>
    <property type="match status" value="1"/>
</dbReference>
<proteinExistence type="inferred from homology"/>
<comment type="similarity">
    <text evidence="1">Belongs to the UPF0312 family.</text>
</comment>
<accession>A0ABP4STH4</accession>